<feature type="region of interest" description="Disordered" evidence="1">
    <location>
        <begin position="47"/>
        <end position="89"/>
    </location>
</feature>
<evidence type="ECO:0000313" key="3">
    <source>
        <dbReference type="Proteomes" id="UP000005239"/>
    </source>
</evidence>
<evidence type="ECO:0000256" key="1">
    <source>
        <dbReference type="SAM" id="MobiDB-lite"/>
    </source>
</evidence>
<gene>
    <name evidence="2" type="primary">WBGene00282373</name>
</gene>
<proteinExistence type="predicted"/>
<reference evidence="3" key="1">
    <citation type="journal article" date="2008" name="Nat. Genet.">
        <title>The Pristionchus pacificus genome provides a unique perspective on nematode lifestyle and parasitism.</title>
        <authorList>
            <person name="Dieterich C."/>
            <person name="Clifton S.W."/>
            <person name="Schuster L.N."/>
            <person name="Chinwalla A."/>
            <person name="Delehaunty K."/>
            <person name="Dinkelacker I."/>
            <person name="Fulton L."/>
            <person name="Fulton R."/>
            <person name="Godfrey J."/>
            <person name="Minx P."/>
            <person name="Mitreva M."/>
            <person name="Roeseler W."/>
            <person name="Tian H."/>
            <person name="Witte H."/>
            <person name="Yang S.P."/>
            <person name="Wilson R.K."/>
            <person name="Sommer R.J."/>
        </authorList>
    </citation>
    <scope>NUCLEOTIDE SEQUENCE [LARGE SCALE GENOMIC DNA]</scope>
    <source>
        <strain evidence="3">PS312</strain>
    </source>
</reference>
<organism evidence="2 3">
    <name type="scientific">Pristionchus pacificus</name>
    <name type="common">Parasitic nematode worm</name>
    <dbReference type="NCBI Taxonomy" id="54126"/>
    <lineage>
        <taxon>Eukaryota</taxon>
        <taxon>Metazoa</taxon>
        <taxon>Ecdysozoa</taxon>
        <taxon>Nematoda</taxon>
        <taxon>Chromadorea</taxon>
        <taxon>Rhabditida</taxon>
        <taxon>Rhabditina</taxon>
        <taxon>Diplogasteromorpha</taxon>
        <taxon>Diplogasteroidea</taxon>
        <taxon>Neodiplogasteridae</taxon>
        <taxon>Pristionchus</taxon>
    </lineage>
</organism>
<accession>A0A2A6BNI7</accession>
<dbReference type="AlphaFoldDB" id="A0A2A6BNI7"/>
<feature type="compositionally biased region" description="Basic and acidic residues" evidence="1">
    <location>
        <begin position="47"/>
        <end position="59"/>
    </location>
</feature>
<accession>A0A8R1UYM4</accession>
<keyword evidence="3" id="KW-1185">Reference proteome</keyword>
<evidence type="ECO:0000313" key="2">
    <source>
        <dbReference type="EnsemblMetazoa" id="PPA44004.1"/>
    </source>
</evidence>
<name>A0A2A6BNI7_PRIPA</name>
<reference evidence="2" key="2">
    <citation type="submission" date="2022-06" db="UniProtKB">
        <authorList>
            <consortium name="EnsemblMetazoa"/>
        </authorList>
    </citation>
    <scope>IDENTIFICATION</scope>
    <source>
        <strain evidence="2">PS312</strain>
    </source>
</reference>
<dbReference type="EnsemblMetazoa" id="PPA44004.1">
    <property type="protein sequence ID" value="PPA44004.1"/>
    <property type="gene ID" value="WBGene00282373"/>
</dbReference>
<protein>
    <submittedName>
        <fullName evidence="2">Uncharacterized protein</fullName>
    </submittedName>
</protein>
<dbReference type="Proteomes" id="UP000005239">
    <property type="component" value="Unassembled WGS sequence"/>
</dbReference>
<sequence>MMIIRMKKMLLLYYDGPNCHPTENGINNTSDMSDELPKSLIGSSCEAAREVDEVKGDERREEEEEDWKGRGFDGSKGAHASEKALNIRY</sequence>